<dbReference type="EMBL" id="JAACJO010000059">
    <property type="protein sequence ID" value="KAF5344636.1"/>
    <property type="molecule type" value="Genomic_DNA"/>
</dbReference>
<evidence type="ECO:0000313" key="3">
    <source>
        <dbReference type="Proteomes" id="UP000559027"/>
    </source>
</evidence>
<dbReference type="SUPFAM" id="SSF53335">
    <property type="entry name" value="S-adenosyl-L-methionine-dependent methyltransferases"/>
    <property type="match status" value="1"/>
</dbReference>
<dbReference type="Pfam" id="PF13649">
    <property type="entry name" value="Methyltransf_25"/>
    <property type="match status" value="1"/>
</dbReference>
<dbReference type="OrthoDB" id="184880at2759"/>
<dbReference type="CDD" id="cd02440">
    <property type="entry name" value="AdoMet_MTases"/>
    <property type="match status" value="1"/>
</dbReference>
<gene>
    <name evidence="2" type="ORF">D9756_011228</name>
</gene>
<dbReference type="Proteomes" id="UP000559027">
    <property type="component" value="Unassembled WGS sequence"/>
</dbReference>
<dbReference type="PANTHER" id="PTHR43591">
    <property type="entry name" value="METHYLTRANSFERASE"/>
    <property type="match status" value="1"/>
</dbReference>
<keyword evidence="3" id="KW-1185">Reference proteome</keyword>
<name>A0A8H5FPR9_9AGAR</name>
<feature type="domain" description="Methyltransferase" evidence="1">
    <location>
        <begin position="60"/>
        <end position="152"/>
    </location>
</feature>
<evidence type="ECO:0000259" key="1">
    <source>
        <dbReference type="Pfam" id="PF13649"/>
    </source>
</evidence>
<reference evidence="2 3" key="1">
    <citation type="journal article" date="2020" name="ISME J.">
        <title>Uncovering the hidden diversity of litter-decomposition mechanisms in mushroom-forming fungi.</title>
        <authorList>
            <person name="Floudas D."/>
            <person name="Bentzer J."/>
            <person name="Ahren D."/>
            <person name="Johansson T."/>
            <person name="Persson P."/>
            <person name="Tunlid A."/>
        </authorList>
    </citation>
    <scope>NUCLEOTIDE SEQUENCE [LARGE SCALE GENOMIC DNA]</scope>
    <source>
        <strain evidence="2 3">CBS 146.42</strain>
    </source>
</reference>
<dbReference type="Gene3D" id="3.40.50.150">
    <property type="entry name" value="Vaccinia Virus protein VP39"/>
    <property type="match status" value="1"/>
</dbReference>
<comment type="caution">
    <text evidence="2">The sequence shown here is derived from an EMBL/GenBank/DDBJ whole genome shotgun (WGS) entry which is preliminary data.</text>
</comment>
<evidence type="ECO:0000313" key="2">
    <source>
        <dbReference type="EMBL" id="KAF5344636.1"/>
    </source>
</evidence>
<dbReference type="AlphaFoldDB" id="A0A8H5FPR9"/>
<sequence>MSSSPVAVESVQADASKKVYFLPSDSEERKRLAIQHNLVLSGSGGKHIHAPVGLESISAVLETATGSGIWLEEVAKQLPSTAELFGVDLSPNLFPASPPLNIRFLQGSVLELPKEWTNKFDLVHQRLLVAGLRKEEWFKALGEIYRVLKPGGWFQLYEIVEWEKSGPAQKKIGELMTVLFEARGVERPWLNGGAHWQKYMEEAGFKDLRVTWHGWPMGRWAGEEGLLGKESQLGFLRGVKAPVLKAGGFGIIKGEEDFDELVAEVGKELDNVDGTRMRCIMICGQKPE</sequence>
<protein>
    <recommendedName>
        <fullName evidence="1">Methyltransferase domain-containing protein</fullName>
    </recommendedName>
</protein>
<accession>A0A8H5FPR9</accession>
<dbReference type="PANTHER" id="PTHR43591:SF110">
    <property type="entry name" value="RHODANESE DOMAIN-CONTAINING PROTEIN"/>
    <property type="match status" value="1"/>
</dbReference>
<dbReference type="InterPro" id="IPR029063">
    <property type="entry name" value="SAM-dependent_MTases_sf"/>
</dbReference>
<dbReference type="InterPro" id="IPR041698">
    <property type="entry name" value="Methyltransf_25"/>
</dbReference>
<organism evidence="2 3">
    <name type="scientific">Leucocoprinus leucothites</name>
    <dbReference type="NCBI Taxonomy" id="201217"/>
    <lineage>
        <taxon>Eukaryota</taxon>
        <taxon>Fungi</taxon>
        <taxon>Dikarya</taxon>
        <taxon>Basidiomycota</taxon>
        <taxon>Agaricomycotina</taxon>
        <taxon>Agaricomycetes</taxon>
        <taxon>Agaricomycetidae</taxon>
        <taxon>Agaricales</taxon>
        <taxon>Agaricineae</taxon>
        <taxon>Agaricaceae</taxon>
        <taxon>Leucocoprinus</taxon>
    </lineage>
</organism>
<proteinExistence type="predicted"/>